<name>A0ABY1RVX2_9GAMM</name>
<gene>
    <name evidence="3" type="ORF">SAMN04487964_101100</name>
</gene>
<dbReference type="SUPFAM" id="SSF141868">
    <property type="entry name" value="EAL domain-like"/>
    <property type="match status" value="1"/>
</dbReference>
<dbReference type="InterPro" id="IPR052340">
    <property type="entry name" value="RNase_Y/CdgJ"/>
</dbReference>
<accession>A0ABY1RVX2</accession>
<dbReference type="Pfam" id="PF08668">
    <property type="entry name" value="HDOD"/>
    <property type="match status" value="1"/>
</dbReference>
<dbReference type="CDD" id="cd01948">
    <property type="entry name" value="EAL"/>
    <property type="match status" value="1"/>
</dbReference>
<evidence type="ECO:0000313" key="4">
    <source>
        <dbReference type="Proteomes" id="UP001159257"/>
    </source>
</evidence>
<dbReference type="SMART" id="SM00052">
    <property type="entry name" value="EAL"/>
    <property type="match status" value="1"/>
</dbReference>
<dbReference type="PANTHER" id="PTHR33525">
    <property type="match status" value="1"/>
</dbReference>
<dbReference type="InterPro" id="IPR014408">
    <property type="entry name" value="dGMP_Pdiesterase_EAL/HD-GYP"/>
</dbReference>
<dbReference type="EMBL" id="FXWV01000001">
    <property type="protein sequence ID" value="SMR69034.1"/>
    <property type="molecule type" value="Genomic_DNA"/>
</dbReference>
<evidence type="ECO:0000259" key="2">
    <source>
        <dbReference type="PROSITE" id="PS51833"/>
    </source>
</evidence>
<reference evidence="3 4" key="1">
    <citation type="submission" date="2017-05" db="EMBL/GenBank/DDBJ databases">
        <authorList>
            <person name="Varghese N."/>
            <person name="Submissions S."/>
        </authorList>
    </citation>
    <scope>NUCLEOTIDE SEQUENCE [LARGE SCALE GENOMIC DNA]</scope>
    <source>
        <strain evidence="3 4">CGMCC 1.7287</strain>
    </source>
</reference>
<dbReference type="SUPFAM" id="SSF109604">
    <property type="entry name" value="HD-domain/PDEase-like"/>
    <property type="match status" value="1"/>
</dbReference>
<dbReference type="RefSeq" id="WP_239042127.1">
    <property type="nucleotide sequence ID" value="NZ_BAAAEY010000002.1"/>
</dbReference>
<dbReference type="PROSITE" id="PS51833">
    <property type="entry name" value="HDOD"/>
    <property type="match status" value="1"/>
</dbReference>
<feature type="domain" description="EAL" evidence="1">
    <location>
        <begin position="1"/>
        <end position="207"/>
    </location>
</feature>
<dbReference type="PROSITE" id="PS50883">
    <property type="entry name" value="EAL"/>
    <property type="match status" value="1"/>
</dbReference>
<dbReference type="InterPro" id="IPR013976">
    <property type="entry name" value="HDOD"/>
</dbReference>
<dbReference type="Gene3D" id="3.20.20.450">
    <property type="entry name" value="EAL domain"/>
    <property type="match status" value="1"/>
</dbReference>
<dbReference type="InterPro" id="IPR035919">
    <property type="entry name" value="EAL_sf"/>
</dbReference>
<evidence type="ECO:0000259" key="1">
    <source>
        <dbReference type="PROSITE" id="PS50883"/>
    </source>
</evidence>
<proteinExistence type="predicted"/>
<sequence length="402" mass="45676">MPHSVLMARQPIFDTRQKVIAYELLYRSNEGTNPLPLISGETASSRVILRSYTSIADAGNLRTLPAFINFSQQMLEAESLPSLSPREIVIEILEDCEVTPRLINAVERLHKAGFKLALDDFIYQPEFEPLLEMVHIVKLDIRSLSAIELRQQVELLRRFKVKLLAEKVETQEEYQLCLELGCEMFQGYFFSKPELLKGRKAAGSKLIITQLLSALSRPESDFAQLNDVLSRDPALSYKLLRLTNSAAFGLQRSVSSLQEALVYLGIDQLKKWASLIILADDYDKPSELVRQILLMARFCERLSEAYPAVDSGEAFMVGLLLHLDALMDQSQSDLLQQIDVTSKIFDALTERQGDLGLLLLQAEAFVQGNWESTDQHLTDKLQHCYLESLEWSRESMRLMDET</sequence>
<dbReference type="PIRSF" id="PIRSF003180">
    <property type="entry name" value="DiGMPpdiest_YuxH"/>
    <property type="match status" value="1"/>
</dbReference>
<feature type="domain" description="HDOD" evidence="2">
    <location>
        <begin position="201"/>
        <end position="386"/>
    </location>
</feature>
<protein>
    <submittedName>
        <fullName evidence="3">EAL and modified HD-GYP domain-containing signal transduction protein</fullName>
    </submittedName>
</protein>
<dbReference type="Pfam" id="PF00563">
    <property type="entry name" value="EAL"/>
    <property type="match status" value="1"/>
</dbReference>
<dbReference type="PANTHER" id="PTHR33525:SF4">
    <property type="entry name" value="CYCLIC DI-GMP PHOSPHODIESTERASE CDGJ"/>
    <property type="match status" value="1"/>
</dbReference>
<evidence type="ECO:0000313" key="3">
    <source>
        <dbReference type="EMBL" id="SMR69034.1"/>
    </source>
</evidence>
<dbReference type="Gene3D" id="1.10.3210.10">
    <property type="entry name" value="Hypothetical protein af1432"/>
    <property type="match status" value="1"/>
</dbReference>
<comment type="caution">
    <text evidence="3">The sequence shown here is derived from an EMBL/GenBank/DDBJ whole genome shotgun (WGS) entry which is preliminary data.</text>
</comment>
<keyword evidence="4" id="KW-1185">Reference proteome</keyword>
<dbReference type="Proteomes" id="UP001159257">
    <property type="component" value="Unassembled WGS sequence"/>
</dbReference>
<dbReference type="InterPro" id="IPR001633">
    <property type="entry name" value="EAL_dom"/>
</dbReference>
<organism evidence="3 4">
    <name type="scientific">Marinobacterium sediminicola</name>
    <dbReference type="NCBI Taxonomy" id="518898"/>
    <lineage>
        <taxon>Bacteria</taxon>
        <taxon>Pseudomonadati</taxon>
        <taxon>Pseudomonadota</taxon>
        <taxon>Gammaproteobacteria</taxon>
        <taxon>Oceanospirillales</taxon>
        <taxon>Oceanospirillaceae</taxon>
        <taxon>Marinobacterium</taxon>
    </lineage>
</organism>